<keyword evidence="3" id="KW-1185">Reference proteome</keyword>
<accession>A0A8K0IIT6</accession>
<reference evidence="2" key="1">
    <citation type="journal article" date="2017" name="Gigascience">
        <title>The genome draft of coconut (Cocos nucifera).</title>
        <authorList>
            <person name="Xiao Y."/>
            <person name="Xu P."/>
            <person name="Fan H."/>
            <person name="Baudouin L."/>
            <person name="Xia W."/>
            <person name="Bocs S."/>
            <person name="Xu J."/>
            <person name="Li Q."/>
            <person name="Guo A."/>
            <person name="Zhou L."/>
            <person name="Li J."/>
            <person name="Wu Y."/>
            <person name="Ma Z."/>
            <person name="Armero A."/>
            <person name="Issali A.E."/>
            <person name="Liu N."/>
            <person name="Peng M."/>
            <person name="Yang Y."/>
        </authorList>
    </citation>
    <scope>NUCLEOTIDE SEQUENCE</scope>
    <source>
        <tissue evidence="2">Spear leaf of Hainan Tall coconut</tissue>
    </source>
</reference>
<evidence type="ECO:0000313" key="3">
    <source>
        <dbReference type="Proteomes" id="UP000797356"/>
    </source>
</evidence>
<name>A0A8K0IIT6_COCNU</name>
<protein>
    <submittedName>
        <fullName evidence="2">Uncharacterized protein</fullName>
    </submittedName>
</protein>
<comment type="caution">
    <text evidence="2">The sequence shown here is derived from an EMBL/GenBank/DDBJ whole genome shotgun (WGS) entry which is preliminary data.</text>
</comment>
<evidence type="ECO:0000256" key="1">
    <source>
        <dbReference type="SAM" id="MobiDB-lite"/>
    </source>
</evidence>
<feature type="compositionally biased region" description="Basic residues" evidence="1">
    <location>
        <begin position="130"/>
        <end position="139"/>
    </location>
</feature>
<gene>
    <name evidence="2" type="ORF">COCNU_09G001660</name>
</gene>
<proteinExistence type="predicted"/>
<sequence>MPSKKASSCLNDVADVTSQQVDLWVEDCTQPLVMEASSSAQLAPITMDQFNLLFQQVQILMAVVQTVQIAFVPPPIVPQPSQAVPAQSTMVQPMFPSVVPSVPPVMMPLQLPAFYLQQQAEPPRASPQSPKRRQPHRRSLSPQFGHDSIFNHRFS</sequence>
<organism evidence="2 3">
    <name type="scientific">Cocos nucifera</name>
    <name type="common">Coconut palm</name>
    <dbReference type="NCBI Taxonomy" id="13894"/>
    <lineage>
        <taxon>Eukaryota</taxon>
        <taxon>Viridiplantae</taxon>
        <taxon>Streptophyta</taxon>
        <taxon>Embryophyta</taxon>
        <taxon>Tracheophyta</taxon>
        <taxon>Spermatophyta</taxon>
        <taxon>Magnoliopsida</taxon>
        <taxon>Liliopsida</taxon>
        <taxon>Arecaceae</taxon>
        <taxon>Arecoideae</taxon>
        <taxon>Cocoseae</taxon>
        <taxon>Attaleinae</taxon>
        <taxon>Cocos</taxon>
    </lineage>
</organism>
<dbReference type="EMBL" id="CM017880">
    <property type="protein sequence ID" value="KAG1360703.1"/>
    <property type="molecule type" value="Genomic_DNA"/>
</dbReference>
<feature type="region of interest" description="Disordered" evidence="1">
    <location>
        <begin position="119"/>
        <end position="147"/>
    </location>
</feature>
<reference evidence="2" key="2">
    <citation type="submission" date="2019-07" db="EMBL/GenBank/DDBJ databases">
        <authorList>
            <person name="Yang Y."/>
            <person name="Bocs S."/>
            <person name="Baudouin L."/>
        </authorList>
    </citation>
    <scope>NUCLEOTIDE SEQUENCE</scope>
    <source>
        <tissue evidence="2">Spear leaf of Hainan Tall coconut</tissue>
    </source>
</reference>
<dbReference type="AlphaFoldDB" id="A0A8K0IIT6"/>
<dbReference type="Proteomes" id="UP000797356">
    <property type="component" value="Chromosome 9"/>
</dbReference>
<evidence type="ECO:0000313" key="2">
    <source>
        <dbReference type="EMBL" id="KAG1360703.1"/>
    </source>
</evidence>